<accession>A0A7C9KNQ9</accession>
<reference evidence="3 4" key="1">
    <citation type="submission" date="2019-09" db="EMBL/GenBank/DDBJ databases">
        <title>Polymorphobacter sp. isolated from a lake in China.</title>
        <authorList>
            <person name="Liu Z."/>
        </authorList>
    </citation>
    <scope>NUCLEOTIDE SEQUENCE [LARGE SCALE GENOMIC DNA]</scope>
    <source>
        <strain evidence="3 4">D40P</strain>
    </source>
</reference>
<evidence type="ECO:0000259" key="2">
    <source>
        <dbReference type="Pfam" id="PF03713"/>
    </source>
</evidence>
<name>A0A7C9KNQ9_9SPHN</name>
<feature type="signal peptide" evidence="1">
    <location>
        <begin position="1"/>
        <end position="20"/>
    </location>
</feature>
<feature type="chain" id="PRO_5028913184" evidence="1">
    <location>
        <begin position="21"/>
        <end position="140"/>
    </location>
</feature>
<feature type="domain" description="DUF305" evidence="2">
    <location>
        <begin position="24"/>
        <end position="111"/>
    </location>
</feature>
<dbReference type="OrthoDB" id="517560at2"/>
<evidence type="ECO:0000256" key="1">
    <source>
        <dbReference type="SAM" id="SignalP"/>
    </source>
</evidence>
<dbReference type="Pfam" id="PF03713">
    <property type="entry name" value="DUF305"/>
    <property type="match status" value="1"/>
</dbReference>
<dbReference type="InterPro" id="IPR012347">
    <property type="entry name" value="Ferritin-like"/>
</dbReference>
<organism evidence="3 4">
    <name type="scientific">Sandarakinorhabdus fusca</name>
    <dbReference type="NCBI Taxonomy" id="1439888"/>
    <lineage>
        <taxon>Bacteria</taxon>
        <taxon>Pseudomonadati</taxon>
        <taxon>Pseudomonadota</taxon>
        <taxon>Alphaproteobacteria</taxon>
        <taxon>Sphingomonadales</taxon>
        <taxon>Sphingosinicellaceae</taxon>
        <taxon>Sandarakinorhabdus</taxon>
    </lineage>
</organism>
<proteinExistence type="predicted"/>
<dbReference type="Proteomes" id="UP000481327">
    <property type="component" value="Unassembled WGS sequence"/>
</dbReference>
<evidence type="ECO:0000313" key="3">
    <source>
        <dbReference type="EMBL" id="MQT17924.1"/>
    </source>
</evidence>
<dbReference type="Gene3D" id="1.20.1260.10">
    <property type="match status" value="1"/>
</dbReference>
<dbReference type="PANTHER" id="PTHR36933:SF1">
    <property type="entry name" value="SLL0788 PROTEIN"/>
    <property type="match status" value="1"/>
</dbReference>
<dbReference type="RefSeq" id="WP_152578391.1">
    <property type="nucleotide sequence ID" value="NZ_JAATJI010000001.1"/>
</dbReference>
<dbReference type="PROSITE" id="PS51257">
    <property type="entry name" value="PROKAR_LIPOPROTEIN"/>
    <property type="match status" value="1"/>
</dbReference>
<dbReference type="InterPro" id="IPR005183">
    <property type="entry name" value="DUF305_CopM-like"/>
</dbReference>
<comment type="caution">
    <text evidence="3">The sequence shown here is derived from an EMBL/GenBank/DDBJ whole genome shotgun (WGS) entry which is preliminary data.</text>
</comment>
<gene>
    <name evidence="3" type="ORF">F3168_11715</name>
</gene>
<sequence>MRSMLVLTIAVLVAACGSKAPTETKTTAGPPALNPAQTAYKAANDRMHQAMGAIPADPDRAFLTGMIPHHEGAIDMARIELEHGKDPRARELAKAIIAAQRAEIDQMQAWLAEMPASGAPATVTTPVDHDAMGHAMPDAK</sequence>
<dbReference type="AlphaFoldDB" id="A0A7C9KNQ9"/>
<keyword evidence="1" id="KW-0732">Signal</keyword>
<keyword evidence="4" id="KW-1185">Reference proteome</keyword>
<dbReference type="PANTHER" id="PTHR36933">
    <property type="entry name" value="SLL0788 PROTEIN"/>
    <property type="match status" value="1"/>
</dbReference>
<dbReference type="EMBL" id="WIOL01000004">
    <property type="protein sequence ID" value="MQT17924.1"/>
    <property type="molecule type" value="Genomic_DNA"/>
</dbReference>
<evidence type="ECO:0000313" key="4">
    <source>
        <dbReference type="Proteomes" id="UP000481327"/>
    </source>
</evidence>
<protein>
    <submittedName>
        <fullName evidence="3">DUF305 domain-containing protein</fullName>
    </submittedName>
</protein>